<feature type="domain" description="Thiamin pyrophosphokinase thiamin-binding" evidence="6">
    <location>
        <begin position="134"/>
        <end position="201"/>
    </location>
</feature>
<evidence type="ECO:0000256" key="1">
    <source>
        <dbReference type="ARBA" id="ARBA00022679"/>
    </source>
</evidence>
<dbReference type="EC" id="2.7.6.2" evidence="5"/>
<dbReference type="Proteomes" id="UP000234790">
    <property type="component" value="Chromosome"/>
</dbReference>
<dbReference type="CDD" id="cd07995">
    <property type="entry name" value="TPK"/>
    <property type="match status" value="1"/>
</dbReference>
<dbReference type="InterPro" id="IPR006282">
    <property type="entry name" value="Thi_PPkinase"/>
</dbReference>
<keyword evidence="4" id="KW-0067">ATP-binding</keyword>
<dbReference type="RefSeq" id="WP_101780951.1">
    <property type="nucleotide sequence ID" value="NZ_CP025543.1"/>
</dbReference>
<evidence type="ECO:0000313" key="7">
    <source>
        <dbReference type="EMBL" id="AUM62906.1"/>
    </source>
</evidence>
<dbReference type="GO" id="GO:0030975">
    <property type="term" value="F:thiamine binding"/>
    <property type="evidence" value="ECO:0007669"/>
    <property type="project" value="InterPro"/>
</dbReference>
<dbReference type="PANTHER" id="PTHR41299:SF1">
    <property type="entry name" value="THIAMINE PYROPHOSPHOKINASE"/>
    <property type="match status" value="1"/>
</dbReference>
<evidence type="ECO:0000259" key="6">
    <source>
        <dbReference type="SMART" id="SM00983"/>
    </source>
</evidence>
<dbReference type="PANTHER" id="PTHR41299">
    <property type="entry name" value="THIAMINE PYROPHOSPHOKINASE"/>
    <property type="match status" value="1"/>
</dbReference>
<dbReference type="SUPFAM" id="SSF63999">
    <property type="entry name" value="Thiamin pyrophosphokinase, catalytic domain"/>
    <property type="match status" value="1"/>
</dbReference>
<reference evidence="7 8" key="1">
    <citation type="submission" date="2017-12" db="EMBL/GenBank/DDBJ databases">
        <title>Complete genome sequence of Spiroplasma monobiae MQ-1 (ATCC 33825).</title>
        <authorList>
            <person name="Tsai Y.-M."/>
            <person name="Lo W.-S."/>
            <person name="Wu P.-S."/>
            <person name="Cho S.-T."/>
            <person name="Kuo C.-H."/>
        </authorList>
    </citation>
    <scope>NUCLEOTIDE SEQUENCE [LARGE SCALE GENOMIC DNA]</scope>
    <source>
        <strain evidence="7 8">MQ-1</strain>
    </source>
</reference>
<dbReference type="SMART" id="SM00983">
    <property type="entry name" value="TPK_B1_binding"/>
    <property type="match status" value="1"/>
</dbReference>
<keyword evidence="1" id="KW-0808">Transferase</keyword>
<dbReference type="GO" id="GO:0005524">
    <property type="term" value="F:ATP binding"/>
    <property type="evidence" value="ECO:0007669"/>
    <property type="project" value="UniProtKB-KW"/>
</dbReference>
<dbReference type="EMBL" id="CP025543">
    <property type="protein sequence ID" value="AUM62906.1"/>
    <property type="molecule type" value="Genomic_DNA"/>
</dbReference>
<sequence>MKDKALIVISKTNVNLKAFENSYLIVGVERGCLDLIEKNINIDLSMADFDQVTEEELKLIKNNSKEFNKLNPEKDFLDGIAVIEELKARGFKKITMVVNPSKRYDMNLTIIEYIFKHEIKIINDESVIFKLKKGQNEIEFNNFQDYTYVSLFSLKDNIITIEDMKYEVNEVELKAYNSFAYSNQFISYVNPKINLKEEAMIIMTK</sequence>
<dbReference type="InterPro" id="IPR007373">
    <property type="entry name" value="Thiamin_PyroPKinase_B1-bd"/>
</dbReference>
<dbReference type="KEGG" id="smoo:SMONO_v1c06570"/>
<keyword evidence="8" id="KW-1185">Reference proteome</keyword>
<dbReference type="Pfam" id="PF04263">
    <property type="entry name" value="TPK_catalytic"/>
    <property type="match status" value="1"/>
</dbReference>
<dbReference type="NCBIfam" id="TIGR01378">
    <property type="entry name" value="thi_PPkinase"/>
    <property type="match status" value="1"/>
</dbReference>
<evidence type="ECO:0000313" key="8">
    <source>
        <dbReference type="Proteomes" id="UP000234790"/>
    </source>
</evidence>
<gene>
    <name evidence="7" type="primary">thiN</name>
    <name evidence="7" type="ORF">SMONO_v1c06570</name>
</gene>
<dbReference type="AlphaFoldDB" id="A0A2K9LV34"/>
<dbReference type="GO" id="GO:0009229">
    <property type="term" value="P:thiamine diphosphate biosynthetic process"/>
    <property type="evidence" value="ECO:0007669"/>
    <property type="project" value="InterPro"/>
</dbReference>
<accession>A0A2K9LV34</accession>
<evidence type="ECO:0000256" key="5">
    <source>
        <dbReference type="NCBIfam" id="TIGR01378"/>
    </source>
</evidence>
<protein>
    <recommendedName>
        <fullName evidence="5">Thiamine diphosphokinase</fullName>
        <ecNumber evidence="5">2.7.6.2</ecNumber>
    </recommendedName>
</protein>
<organism evidence="7 8">
    <name type="scientific">Spiroplasma monobiae MQ-1</name>
    <dbReference type="NCBI Taxonomy" id="1336748"/>
    <lineage>
        <taxon>Bacteria</taxon>
        <taxon>Bacillati</taxon>
        <taxon>Mycoplasmatota</taxon>
        <taxon>Mollicutes</taxon>
        <taxon>Entomoplasmatales</taxon>
        <taxon>Spiroplasmataceae</taxon>
        <taxon>Spiroplasma</taxon>
    </lineage>
</organism>
<evidence type="ECO:0000256" key="4">
    <source>
        <dbReference type="ARBA" id="ARBA00022840"/>
    </source>
</evidence>
<evidence type="ECO:0000256" key="2">
    <source>
        <dbReference type="ARBA" id="ARBA00022741"/>
    </source>
</evidence>
<dbReference type="InterPro" id="IPR036759">
    <property type="entry name" value="TPK_catalytic_sf"/>
</dbReference>
<dbReference type="InterPro" id="IPR007371">
    <property type="entry name" value="TPK_catalytic"/>
</dbReference>
<proteinExistence type="predicted"/>
<dbReference type="GO" id="GO:0016301">
    <property type="term" value="F:kinase activity"/>
    <property type="evidence" value="ECO:0007669"/>
    <property type="project" value="UniProtKB-KW"/>
</dbReference>
<dbReference type="GO" id="GO:0004788">
    <property type="term" value="F:thiamine diphosphokinase activity"/>
    <property type="evidence" value="ECO:0007669"/>
    <property type="project" value="UniProtKB-UniRule"/>
</dbReference>
<dbReference type="Gene3D" id="3.40.50.10240">
    <property type="entry name" value="Thiamin pyrophosphokinase, catalytic domain"/>
    <property type="match status" value="1"/>
</dbReference>
<name>A0A2K9LV34_SPISQ</name>
<dbReference type="GO" id="GO:0006772">
    <property type="term" value="P:thiamine metabolic process"/>
    <property type="evidence" value="ECO:0007669"/>
    <property type="project" value="UniProtKB-UniRule"/>
</dbReference>
<dbReference type="OrthoDB" id="9804377at2"/>
<evidence type="ECO:0000256" key="3">
    <source>
        <dbReference type="ARBA" id="ARBA00022777"/>
    </source>
</evidence>
<keyword evidence="3 7" id="KW-0418">Kinase</keyword>
<keyword evidence="2" id="KW-0547">Nucleotide-binding</keyword>
<dbReference type="Pfam" id="PF04265">
    <property type="entry name" value="TPK_B1_binding"/>
    <property type="match status" value="1"/>
</dbReference>
<dbReference type="InterPro" id="IPR053149">
    <property type="entry name" value="TPK"/>
</dbReference>